<name>A0A395V645_9FIRM</name>
<evidence type="ECO:0000313" key="2">
    <source>
        <dbReference type="EMBL" id="RGS40382.1"/>
    </source>
</evidence>
<dbReference type="Proteomes" id="UP000266172">
    <property type="component" value="Unassembled WGS sequence"/>
</dbReference>
<keyword evidence="2" id="KW-0966">Cell projection</keyword>
<reference evidence="2 3" key="1">
    <citation type="submission" date="2018-08" db="EMBL/GenBank/DDBJ databases">
        <title>A genome reference for cultivated species of the human gut microbiota.</title>
        <authorList>
            <person name="Zou Y."/>
            <person name="Xue W."/>
            <person name="Luo G."/>
        </authorList>
    </citation>
    <scope>NUCLEOTIDE SEQUENCE [LARGE SCALE GENOMIC DNA]</scope>
    <source>
        <strain evidence="2 3">AF22-12AC</strain>
    </source>
</reference>
<dbReference type="AlphaFoldDB" id="A0A395V645"/>
<feature type="coiled-coil region" evidence="1">
    <location>
        <begin position="74"/>
        <end position="101"/>
    </location>
</feature>
<dbReference type="InterPro" id="IPR007809">
    <property type="entry name" value="FlgN-like"/>
</dbReference>
<keyword evidence="2" id="KW-0282">Flagellum</keyword>
<gene>
    <name evidence="2" type="ORF">DWX93_09690</name>
</gene>
<keyword evidence="2" id="KW-0969">Cilium</keyword>
<proteinExistence type="predicted"/>
<accession>A0A395V645</accession>
<dbReference type="Pfam" id="PF05130">
    <property type="entry name" value="FlgN"/>
    <property type="match status" value="1"/>
</dbReference>
<protein>
    <submittedName>
        <fullName evidence="2">Flagellar protein FliT</fullName>
    </submittedName>
</protein>
<keyword evidence="1" id="KW-0175">Coiled coil</keyword>
<evidence type="ECO:0000256" key="1">
    <source>
        <dbReference type="SAM" id="Coils"/>
    </source>
</evidence>
<dbReference type="RefSeq" id="WP_118097477.1">
    <property type="nucleotide sequence ID" value="NZ_DBFVHP010000052.1"/>
</dbReference>
<organism evidence="2 3">
    <name type="scientific">Roseburia hominis</name>
    <dbReference type="NCBI Taxonomy" id="301301"/>
    <lineage>
        <taxon>Bacteria</taxon>
        <taxon>Bacillati</taxon>
        <taxon>Bacillota</taxon>
        <taxon>Clostridia</taxon>
        <taxon>Lachnospirales</taxon>
        <taxon>Lachnospiraceae</taxon>
        <taxon>Roseburia</taxon>
    </lineage>
</organism>
<comment type="caution">
    <text evidence="2">The sequence shown here is derived from an EMBL/GenBank/DDBJ whole genome shotgun (WGS) entry which is preliminary data.</text>
</comment>
<dbReference type="EMBL" id="QRVL01000007">
    <property type="protein sequence ID" value="RGS40382.1"/>
    <property type="molecule type" value="Genomic_DNA"/>
</dbReference>
<evidence type="ECO:0000313" key="3">
    <source>
        <dbReference type="Proteomes" id="UP000266172"/>
    </source>
</evidence>
<sequence length="159" mass="18690">MEKNPYLSIMIQSLKKKSAVLDAVIELNIRQKEELENPGLDPDDFDACVEEKAKQIEQLELLDAGFQEVYDKIKADLQINQQEYREEIAEMQEYIRRLTDKSATIQAQEARNKDLMTQKFASVRKQVKEVRKSQKVVNQYYKSMMKSGYMEPQFTDNKK</sequence>
<dbReference type="GO" id="GO:0044780">
    <property type="term" value="P:bacterial-type flagellum assembly"/>
    <property type="evidence" value="ECO:0007669"/>
    <property type="project" value="InterPro"/>
</dbReference>